<evidence type="ECO:0000259" key="19">
    <source>
        <dbReference type="PROSITE" id="PS51383"/>
    </source>
</evidence>
<feature type="domain" description="YjeF N-terminal" evidence="20">
    <location>
        <begin position="8"/>
        <end position="204"/>
    </location>
</feature>
<dbReference type="Pfam" id="PF03853">
    <property type="entry name" value="YjeF_N"/>
    <property type="match status" value="1"/>
</dbReference>
<comment type="function">
    <text evidence="14 18">Bifunctional enzyme that catalyzes the epimerization of the S- and R-forms of NAD(P)HX and the dehydration of the S-form of NAD(P)HX at the expense of ADP, which is converted to AMP. This allows the repair of both epimers of NAD(P)HX, a damaged form of NAD(P)H that is a result of enzymatic or heat-dependent hydration.</text>
</comment>
<evidence type="ECO:0000256" key="7">
    <source>
        <dbReference type="ARBA" id="ARBA00022840"/>
    </source>
</evidence>
<dbReference type="EC" id="5.1.99.6" evidence="17"/>
<feature type="binding site" evidence="17">
    <location>
        <position position="115"/>
    </location>
    <ligand>
        <name>K(+)</name>
        <dbReference type="ChEBI" id="CHEBI:29103"/>
    </ligand>
</feature>
<dbReference type="PROSITE" id="PS51383">
    <property type="entry name" value="YJEF_C_3"/>
    <property type="match status" value="1"/>
</dbReference>
<keyword evidence="5 17" id="KW-0479">Metal-binding</keyword>
<dbReference type="Gene3D" id="3.40.50.10260">
    <property type="entry name" value="YjeF N-terminal domain"/>
    <property type="match status" value="1"/>
</dbReference>
<evidence type="ECO:0000256" key="8">
    <source>
        <dbReference type="ARBA" id="ARBA00022857"/>
    </source>
</evidence>
<dbReference type="GO" id="GO:0005524">
    <property type="term" value="F:ATP binding"/>
    <property type="evidence" value="ECO:0007669"/>
    <property type="project" value="UniProtKB-UniRule"/>
</dbReference>
<feature type="binding site" evidence="17">
    <location>
        <position position="148"/>
    </location>
    <ligand>
        <name>(6S)-NADPHX</name>
        <dbReference type="ChEBI" id="CHEBI:64076"/>
    </ligand>
</feature>
<comment type="cofactor">
    <cofactor evidence="17 18">
        <name>K(+)</name>
        <dbReference type="ChEBI" id="CHEBI:29103"/>
    </cofactor>
    <text evidence="17 18">Binds 1 potassium ion per subunit.</text>
</comment>
<evidence type="ECO:0000313" key="21">
    <source>
        <dbReference type="EMBL" id="CUU78339.1"/>
    </source>
</evidence>
<comment type="function">
    <text evidence="17">Catalyzes the epimerization of the S- and R-forms of NAD(P)HX, a damaged form of NAD(P)H that is a result of enzymatic or heat-dependent hydration. This is a prerequisite for the S-specific NAD(P)H-hydrate dehydratase to allow the repair of both epimers of NAD(P)HX.</text>
</comment>
<keyword evidence="6 17" id="KW-0547">Nucleotide-binding</keyword>
<sequence>MKNLYFSSDEFDKNAILNYFMNELMLQENAALSVANLVRKKLKIGSKILVVCGGGNNSSDAIAAARMLEGDYECKLFFTTSNLNENCKTQLKIAKQIGVKICENLSLDGVHCIIDGIFGSGLNKNLDEKTLQMLNLINNVDALKIAIDFPSGLEKNGRILGACFKADFTVTMGVRKLGLYSDAAKDFVGEIVCSNLGICESKFASADSDFLLEFDDLKLPNREVLNTNKGDFGHAFVVCGELSGAAKICAKAALKMGSGRVSLVNLNKQGINLDEEIMQKNSFKGADAIAVGMGLGEAKFDVNEILAIPCVVDADMFYKKEILSFLHKDDAILTPHPKEFASLLNIAEFGNFSIEDVQRSRFELAREFSKRFSPVLVLKGANVIIAKNGVLYVSNLGTPSLAVAGSGDALCGILLGFLAQGFSPLDASLNGVLAHQKTALSYKANSYSFTPNDIIKGLQWL</sequence>
<evidence type="ECO:0000256" key="12">
    <source>
        <dbReference type="ARBA" id="ARBA00023239"/>
    </source>
</evidence>
<comment type="similarity">
    <text evidence="17">Belongs to the NnrE/AIBP family.</text>
</comment>
<keyword evidence="7 18" id="KW-0067">ATP-binding</keyword>
<keyword evidence="13" id="KW-0511">Multifunctional enzyme</keyword>
<accession>A0A0S4RYL5</accession>
<name>A0A0S4RYL5_CAMHY</name>
<comment type="catalytic activity">
    <reaction evidence="16 18">
        <text>(6S)-NADPHX + ADP = AMP + phosphate + NADPH + H(+)</text>
        <dbReference type="Rhea" id="RHEA:32235"/>
        <dbReference type="ChEBI" id="CHEBI:15378"/>
        <dbReference type="ChEBI" id="CHEBI:43474"/>
        <dbReference type="ChEBI" id="CHEBI:57783"/>
        <dbReference type="ChEBI" id="CHEBI:64076"/>
        <dbReference type="ChEBI" id="CHEBI:456215"/>
        <dbReference type="ChEBI" id="CHEBI:456216"/>
        <dbReference type="EC" id="4.2.1.136"/>
    </reaction>
</comment>
<dbReference type="GO" id="GO:0046872">
    <property type="term" value="F:metal ion binding"/>
    <property type="evidence" value="ECO:0007669"/>
    <property type="project" value="UniProtKB-UniRule"/>
</dbReference>
<comment type="caution">
    <text evidence="17">Lacks conserved residue(s) required for the propagation of feature annotation.</text>
</comment>
<dbReference type="GO" id="GO:0052855">
    <property type="term" value="F:ADP-dependent NAD(P)H-hydrate dehydratase activity"/>
    <property type="evidence" value="ECO:0007669"/>
    <property type="project" value="UniProtKB-UniRule"/>
</dbReference>
<dbReference type="Gene3D" id="3.40.1190.20">
    <property type="match status" value="1"/>
</dbReference>
<dbReference type="SUPFAM" id="SSF53613">
    <property type="entry name" value="Ribokinase-like"/>
    <property type="match status" value="1"/>
</dbReference>
<dbReference type="PANTHER" id="PTHR12592">
    <property type="entry name" value="ATP-DEPENDENT (S)-NAD(P)H-HYDRATE DEHYDRATASE FAMILY MEMBER"/>
    <property type="match status" value="1"/>
</dbReference>
<feature type="binding site" evidence="17">
    <location>
        <begin position="119"/>
        <end position="125"/>
    </location>
    <ligand>
        <name>(6S)-NADPHX</name>
        <dbReference type="ChEBI" id="CHEBI:64076"/>
    </ligand>
</feature>
<dbReference type="PANTHER" id="PTHR12592:SF0">
    <property type="entry name" value="ATP-DEPENDENT (S)-NAD(P)H-HYDRATE DEHYDRATASE"/>
    <property type="match status" value="1"/>
</dbReference>
<reference evidence="21 22" key="1">
    <citation type="submission" date="2015-11" db="EMBL/GenBank/DDBJ databases">
        <authorList>
            <consortium name="Pathogen Informatics"/>
        </authorList>
    </citation>
    <scope>NUCLEOTIDE SEQUENCE [LARGE SCALE GENOMIC DNA]</scope>
    <source>
        <strain evidence="21 22">006A-0059</strain>
    </source>
</reference>
<keyword evidence="22" id="KW-1185">Reference proteome</keyword>
<comment type="similarity">
    <text evidence="3 18">In the N-terminal section; belongs to the NnrE/AIBP family.</text>
</comment>
<evidence type="ECO:0000256" key="5">
    <source>
        <dbReference type="ARBA" id="ARBA00022723"/>
    </source>
</evidence>
<dbReference type="InterPro" id="IPR004443">
    <property type="entry name" value="YjeF_N_dom"/>
</dbReference>
<evidence type="ECO:0000256" key="4">
    <source>
        <dbReference type="ARBA" id="ARBA00009524"/>
    </source>
</evidence>
<dbReference type="RefSeq" id="WP_059431869.1">
    <property type="nucleotide sequence ID" value="NZ_FAUU01000001.1"/>
</dbReference>
<dbReference type="InterPro" id="IPR030677">
    <property type="entry name" value="Nnr"/>
</dbReference>
<dbReference type="Pfam" id="PF01256">
    <property type="entry name" value="Carb_kinase"/>
    <property type="match status" value="1"/>
</dbReference>
<evidence type="ECO:0000256" key="1">
    <source>
        <dbReference type="ARBA" id="ARBA00000013"/>
    </source>
</evidence>
<evidence type="ECO:0000256" key="3">
    <source>
        <dbReference type="ARBA" id="ARBA00006001"/>
    </source>
</evidence>
<evidence type="ECO:0000256" key="16">
    <source>
        <dbReference type="ARBA" id="ARBA00049209"/>
    </source>
</evidence>
<protein>
    <recommendedName>
        <fullName evidence="17">NAD(P)H-hydrate epimerase</fullName>
        <ecNumber evidence="17">5.1.99.6</ecNumber>
    </recommendedName>
    <alternativeName>
        <fullName evidence="17">NAD(P)HX epimerase</fullName>
    </alternativeName>
</protein>
<dbReference type="InterPro" id="IPR036652">
    <property type="entry name" value="YjeF_N_dom_sf"/>
</dbReference>
<dbReference type="SUPFAM" id="SSF64153">
    <property type="entry name" value="YjeF N-terminal domain-like"/>
    <property type="match status" value="1"/>
</dbReference>
<dbReference type="PROSITE" id="PS51385">
    <property type="entry name" value="YJEF_N"/>
    <property type="match status" value="1"/>
</dbReference>
<dbReference type="InterPro" id="IPR000631">
    <property type="entry name" value="CARKD"/>
</dbReference>
<comment type="catalytic activity">
    <reaction evidence="1 17 18">
        <text>(6R)-NADHX = (6S)-NADHX</text>
        <dbReference type="Rhea" id="RHEA:32215"/>
        <dbReference type="ChEBI" id="CHEBI:64074"/>
        <dbReference type="ChEBI" id="CHEBI:64075"/>
        <dbReference type="EC" id="5.1.99.6"/>
    </reaction>
</comment>
<keyword evidence="8 17" id="KW-0521">NADP</keyword>
<dbReference type="GO" id="GO:0110051">
    <property type="term" value="P:metabolite repair"/>
    <property type="evidence" value="ECO:0007669"/>
    <property type="project" value="TreeGrafter"/>
</dbReference>
<dbReference type="GO" id="GO:0052856">
    <property type="term" value="F:NAD(P)HX epimerase activity"/>
    <property type="evidence" value="ECO:0007669"/>
    <property type="project" value="UniProtKB-UniRule"/>
</dbReference>
<feature type="domain" description="YjeF C-terminal" evidence="19">
    <location>
        <begin position="212"/>
        <end position="461"/>
    </location>
</feature>
<keyword evidence="11 17" id="KW-0413">Isomerase</keyword>
<gene>
    <name evidence="21" type="primary">nnr</name>
    <name evidence="17" type="synonym">nnrE</name>
    <name evidence="21" type="ORF">ERS686654_00956</name>
</gene>
<evidence type="ECO:0000256" key="14">
    <source>
        <dbReference type="ARBA" id="ARBA00025153"/>
    </source>
</evidence>
<evidence type="ECO:0000256" key="11">
    <source>
        <dbReference type="ARBA" id="ARBA00023235"/>
    </source>
</evidence>
<evidence type="ECO:0000256" key="6">
    <source>
        <dbReference type="ARBA" id="ARBA00022741"/>
    </source>
</evidence>
<comment type="similarity">
    <text evidence="4 18">In the C-terminal section; belongs to the NnrD/CARKD family.</text>
</comment>
<feature type="binding site" evidence="17">
    <location>
        <position position="151"/>
    </location>
    <ligand>
        <name>K(+)</name>
        <dbReference type="ChEBI" id="CHEBI:29103"/>
    </ligand>
</feature>
<evidence type="ECO:0000256" key="17">
    <source>
        <dbReference type="HAMAP-Rule" id="MF_01966"/>
    </source>
</evidence>
<evidence type="ECO:0000256" key="15">
    <source>
        <dbReference type="ARBA" id="ARBA00048238"/>
    </source>
</evidence>
<evidence type="ECO:0000256" key="10">
    <source>
        <dbReference type="ARBA" id="ARBA00023027"/>
    </source>
</evidence>
<organism evidence="21 22">
    <name type="scientific">Campylobacter hyointestinalis subsp. hyointestinalis</name>
    <dbReference type="NCBI Taxonomy" id="91352"/>
    <lineage>
        <taxon>Bacteria</taxon>
        <taxon>Pseudomonadati</taxon>
        <taxon>Campylobacterota</taxon>
        <taxon>Epsilonproteobacteria</taxon>
        <taxon>Campylobacterales</taxon>
        <taxon>Campylobacteraceae</taxon>
        <taxon>Campylobacter</taxon>
    </lineage>
</organism>
<keyword evidence="12 18" id="KW-0456">Lyase</keyword>
<comment type="caution">
    <text evidence="21">The sequence shown here is derived from an EMBL/GenBank/DDBJ whole genome shotgun (WGS) entry which is preliminary data.</text>
</comment>
<proteinExistence type="inferred from homology"/>
<evidence type="ECO:0000256" key="13">
    <source>
        <dbReference type="ARBA" id="ARBA00023268"/>
    </source>
</evidence>
<dbReference type="NCBIfam" id="TIGR00196">
    <property type="entry name" value="yjeF_cterm"/>
    <property type="match status" value="1"/>
</dbReference>
<dbReference type="CDD" id="cd01171">
    <property type="entry name" value="YXKO-related"/>
    <property type="match status" value="1"/>
</dbReference>
<dbReference type="NCBIfam" id="TIGR00197">
    <property type="entry name" value="yjeF_nterm"/>
    <property type="match status" value="1"/>
</dbReference>
<evidence type="ECO:0000313" key="22">
    <source>
        <dbReference type="Proteomes" id="UP000052237"/>
    </source>
</evidence>
<evidence type="ECO:0000256" key="18">
    <source>
        <dbReference type="PIRNR" id="PIRNR017184"/>
    </source>
</evidence>
<evidence type="ECO:0000256" key="9">
    <source>
        <dbReference type="ARBA" id="ARBA00022958"/>
    </source>
</evidence>
<feature type="binding site" evidence="17">
    <location>
        <position position="57"/>
    </location>
    <ligand>
        <name>K(+)</name>
        <dbReference type="ChEBI" id="CHEBI:29103"/>
    </ligand>
</feature>
<evidence type="ECO:0000256" key="2">
    <source>
        <dbReference type="ARBA" id="ARBA00000909"/>
    </source>
</evidence>
<dbReference type="Proteomes" id="UP000052237">
    <property type="component" value="Unassembled WGS sequence"/>
</dbReference>
<keyword evidence="10 17" id="KW-0520">NAD</keyword>
<comment type="catalytic activity">
    <reaction evidence="2 17 18">
        <text>(6R)-NADPHX = (6S)-NADPHX</text>
        <dbReference type="Rhea" id="RHEA:32227"/>
        <dbReference type="ChEBI" id="CHEBI:64076"/>
        <dbReference type="ChEBI" id="CHEBI:64077"/>
        <dbReference type="EC" id="5.1.99.6"/>
    </reaction>
</comment>
<comment type="catalytic activity">
    <reaction evidence="15 18">
        <text>(6S)-NADHX + ADP = AMP + phosphate + NADH + H(+)</text>
        <dbReference type="Rhea" id="RHEA:32223"/>
        <dbReference type="ChEBI" id="CHEBI:15378"/>
        <dbReference type="ChEBI" id="CHEBI:43474"/>
        <dbReference type="ChEBI" id="CHEBI:57945"/>
        <dbReference type="ChEBI" id="CHEBI:64074"/>
        <dbReference type="ChEBI" id="CHEBI:456215"/>
        <dbReference type="ChEBI" id="CHEBI:456216"/>
        <dbReference type="EC" id="4.2.1.136"/>
    </reaction>
</comment>
<dbReference type="PIRSF" id="PIRSF017184">
    <property type="entry name" value="Nnr"/>
    <property type="match status" value="1"/>
</dbReference>
<dbReference type="EMBL" id="FAVB01000002">
    <property type="protein sequence ID" value="CUU78339.1"/>
    <property type="molecule type" value="Genomic_DNA"/>
</dbReference>
<dbReference type="HAMAP" id="MF_01966">
    <property type="entry name" value="NADHX_epimerase"/>
    <property type="match status" value="1"/>
</dbReference>
<keyword evidence="9 17" id="KW-0630">Potassium</keyword>
<evidence type="ECO:0000259" key="20">
    <source>
        <dbReference type="PROSITE" id="PS51385"/>
    </source>
</evidence>
<dbReference type="InterPro" id="IPR029056">
    <property type="entry name" value="Ribokinase-like"/>
</dbReference>
<dbReference type="AlphaFoldDB" id="A0A0S4RYL5"/>